<gene>
    <name evidence="3" type="ORF">O987_28150</name>
</gene>
<evidence type="ECO:0000256" key="1">
    <source>
        <dbReference type="SAM" id="MobiDB-lite"/>
    </source>
</evidence>
<dbReference type="HOGENOM" id="CLU_623702_0_0_4"/>
<name>A0A076Q1Y1_COMTE</name>
<proteinExistence type="predicted"/>
<feature type="domain" description="GTPase-associated system helical" evidence="2">
    <location>
        <begin position="7"/>
        <end position="388"/>
    </location>
</feature>
<dbReference type="AlphaFoldDB" id="A0A076Q1Y1"/>
<evidence type="ECO:0000259" key="2">
    <source>
        <dbReference type="Pfam" id="PF19994"/>
    </source>
</evidence>
<dbReference type="InterPro" id="IPR045523">
    <property type="entry name" value="GASH"/>
</dbReference>
<dbReference type="Pfam" id="PF19994">
    <property type="entry name" value="GASH"/>
    <property type="match status" value="1"/>
</dbReference>
<sequence>MTAAVLRTFLRLSLLDLGAEDERLAKLSAAATQLSNDFSEKPASAIAALLSVIKFEENSDSGAFANAAAAIEQEWNTYQGAFRDGTATTLYRAVTLQALVNAVETQPAIGTAIWLLMQNFEPWLRPGKYEPVIKMLRDASKQAFETESAVEMAESSSTNAALAAAAKAIKVERASLKKRLESASGPSNRNGEANDKPNGSWPSDGPPWSYDFADQMTAILGEYIDFAIAKAAELDAKNHAVVVNRLSSVANADQNLKRSTNLLWWRQALYSEAAQKPYRDLSPLDATIYAVVDLSRLIPPAYEPAVHSLLAEAVLSVVSSQEERDLQDVLQVNEHAMQCLLELTNEAPHIGLVMAALQKRSETDCICQPSLPLHKWAVLLLRELLALQATDYSGAA</sequence>
<feature type="region of interest" description="Disordered" evidence="1">
    <location>
        <begin position="179"/>
        <end position="206"/>
    </location>
</feature>
<evidence type="ECO:0000313" key="4">
    <source>
        <dbReference type="Proteomes" id="UP000028782"/>
    </source>
</evidence>
<dbReference type="Proteomes" id="UP000028782">
    <property type="component" value="Chromosome"/>
</dbReference>
<dbReference type="KEGG" id="ctes:O987_28150"/>
<protein>
    <recommendedName>
        <fullName evidence="2">GTPase-associated system helical domain-containing protein</fullName>
    </recommendedName>
</protein>
<dbReference type="EMBL" id="CP006704">
    <property type="protein sequence ID" value="AIJ49677.1"/>
    <property type="molecule type" value="Genomic_DNA"/>
</dbReference>
<organism evidence="3 4">
    <name type="scientific">Comamonas testosteroni TK102</name>
    <dbReference type="NCBI Taxonomy" id="1392005"/>
    <lineage>
        <taxon>Bacteria</taxon>
        <taxon>Pseudomonadati</taxon>
        <taxon>Pseudomonadota</taxon>
        <taxon>Betaproteobacteria</taxon>
        <taxon>Burkholderiales</taxon>
        <taxon>Comamonadaceae</taxon>
        <taxon>Comamonas</taxon>
    </lineage>
</organism>
<reference evidence="3 4" key="1">
    <citation type="journal article" date="2014" name="Genome Announc.">
        <title>Complete Genome Sequence of Polychlorinated Biphenyl Degrader Comamonas testosteroni TK102 (NBRC 109938).</title>
        <authorList>
            <person name="Fukuda K."/>
            <person name="Hosoyama A."/>
            <person name="Tsuchikane K."/>
            <person name="Ohji S."/>
            <person name="Yamazoe A."/>
            <person name="Fujita N."/>
            <person name="Shintani M."/>
            <person name="Kimbara K."/>
        </authorList>
    </citation>
    <scope>NUCLEOTIDE SEQUENCE [LARGE SCALE GENOMIC DNA]</scope>
    <source>
        <strain evidence="3">TK102</strain>
    </source>
</reference>
<accession>A0A076Q1Y1</accession>
<evidence type="ECO:0000313" key="3">
    <source>
        <dbReference type="EMBL" id="AIJ49677.1"/>
    </source>
</evidence>